<evidence type="ECO:0000256" key="1">
    <source>
        <dbReference type="ARBA" id="ARBA00023015"/>
    </source>
</evidence>
<feature type="domain" description="HTH marR-type" evidence="4">
    <location>
        <begin position="1"/>
        <end position="141"/>
    </location>
</feature>
<organism evidence="5">
    <name type="scientific">Sporolactobacillus sp. Y61</name>
    <dbReference type="NCBI Taxonomy" id="3160863"/>
    <lineage>
        <taxon>Bacteria</taxon>
        <taxon>Bacillati</taxon>
        <taxon>Bacillota</taxon>
        <taxon>Bacilli</taxon>
        <taxon>Bacillales</taxon>
        <taxon>Sporolactobacillaceae</taxon>
        <taxon>Sporolactobacillus</taxon>
    </lineage>
</organism>
<reference evidence="5" key="1">
    <citation type="submission" date="2024-06" db="EMBL/GenBank/DDBJ databases">
        <authorList>
            <person name="Fan A."/>
            <person name="Zhang F.Y."/>
            <person name="Zhang L."/>
        </authorList>
    </citation>
    <scope>NUCLEOTIDE SEQUENCE</scope>
    <source>
        <strain evidence="5">Y61</strain>
    </source>
</reference>
<keyword evidence="1" id="KW-0805">Transcription regulation</keyword>
<dbReference type="Pfam" id="PF01047">
    <property type="entry name" value="MarR"/>
    <property type="match status" value="1"/>
</dbReference>
<evidence type="ECO:0000313" key="5">
    <source>
        <dbReference type="EMBL" id="XCJ17362.1"/>
    </source>
</evidence>
<dbReference type="SMART" id="SM00347">
    <property type="entry name" value="HTH_MARR"/>
    <property type="match status" value="1"/>
</dbReference>
<dbReference type="PRINTS" id="PR00598">
    <property type="entry name" value="HTHMARR"/>
</dbReference>
<dbReference type="InterPro" id="IPR036388">
    <property type="entry name" value="WH-like_DNA-bd_sf"/>
</dbReference>
<accession>A0AAU8IGP1</accession>
<dbReference type="EMBL" id="CP159510">
    <property type="protein sequence ID" value="XCJ17362.1"/>
    <property type="molecule type" value="Genomic_DNA"/>
</dbReference>
<dbReference type="AlphaFoldDB" id="A0AAU8IGP1"/>
<proteinExistence type="predicted"/>
<dbReference type="PROSITE" id="PS50995">
    <property type="entry name" value="HTH_MARR_2"/>
    <property type="match status" value="1"/>
</dbReference>
<keyword evidence="2" id="KW-0238">DNA-binding</keyword>
<dbReference type="RefSeq" id="WP_353948611.1">
    <property type="nucleotide sequence ID" value="NZ_CP159510.1"/>
</dbReference>
<dbReference type="PANTHER" id="PTHR42756:SF1">
    <property type="entry name" value="TRANSCRIPTIONAL REPRESSOR OF EMRAB OPERON"/>
    <property type="match status" value="1"/>
</dbReference>
<protein>
    <submittedName>
        <fullName evidence="5">MarR family transcriptional regulator</fullName>
    </submittedName>
</protein>
<evidence type="ECO:0000256" key="3">
    <source>
        <dbReference type="ARBA" id="ARBA00023163"/>
    </source>
</evidence>
<keyword evidence="3" id="KW-0804">Transcription</keyword>
<dbReference type="Gene3D" id="1.10.10.10">
    <property type="entry name" value="Winged helix-like DNA-binding domain superfamily/Winged helix DNA-binding domain"/>
    <property type="match status" value="1"/>
</dbReference>
<dbReference type="SUPFAM" id="SSF46785">
    <property type="entry name" value="Winged helix' DNA-binding domain"/>
    <property type="match status" value="1"/>
</dbReference>
<dbReference type="PANTHER" id="PTHR42756">
    <property type="entry name" value="TRANSCRIPTIONAL REGULATOR, MARR"/>
    <property type="match status" value="1"/>
</dbReference>
<dbReference type="InterPro" id="IPR036390">
    <property type="entry name" value="WH_DNA-bd_sf"/>
</dbReference>
<evidence type="ECO:0000259" key="4">
    <source>
        <dbReference type="PROSITE" id="PS50995"/>
    </source>
</evidence>
<dbReference type="GO" id="GO:0003700">
    <property type="term" value="F:DNA-binding transcription factor activity"/>
    <property type="evidence" value="ECO:0007669"/>
    <property type="project" value="InterPro"/>
</dbReference>
<dbReference type="GO" id="GO:0003677">
    <property type="term" value="F:DNA binding"/>
    <property type="evidence" value="ECO:0007669"/>
    <property type="project" value="UniProtKB-KW"/>
</dbReference>
<dbReference type="InterPro" id="IPR000835">
    <property type="entry name" value="HTH_MarR-typ"/>
</dbReference>
<evidence type="ECO:0000256" key="2">
    <source>
        <dbReference type="ARBA" id="ARBA00023125"/>
    </source>
</evidence>
<sequence length="141" mass="16687">MSLTDRESRIHTIESQFAIFIRRYRRSMNELQSSELTAHEFSFLSHLHRHGQETSSHIAKAFDVSPSYATTVIDKLIRCGYVIRQRSKRDRRKVLLTVTEDGVALYYQLRSVREDYMRKVFHKLNDQELNQLSDLIAKLIE</sequence>
<gene>
    <name evidence="5" type="ORF">ABNN70_02205</name>
</gene>
<name>A0AAU8IGP1_9BACL</name>